<dbReference type="InterPro" id="IPR031801">
    <property type="entry name" value="VIR_N"/>
</dbReference>
<dbReference type="GO" id="GO:0005634">
    <property type="term" value="C:nucleus"/>
    <property type="evidence" value="ECO:0007669"/>
    <property type="project" value="UniProtKB-SubCell"/>
</dbReference>
<dbReference type="GO" id="GO:0003723">
    <property type="term" value="F:RNA binding"/>
    <property type="evidence" value="ECO:0007669"/>
    <property type="project" value="TreeGrafter"/>
</dbReference>
<feature type="compositionally biased region" description="Polar residues" evidence="6">
    <location>
        <begin position="1719"/>
        <end position="1730"/>
    </location>
</feature>
<dbReference type="GO" id="GO:0006397">
    <property type="term" value="P:mRNA processing"/>
    <property type="evidence" value="ECO:0007669"/>
    <property type="project" value="UniProtKB-KW"/>
</dbReference>
<feature type="region of interest" description="Disordered" evidence="6">
    <location>
        <begin position="1624"/>
        <end position="1652"/>
    </location>
</feature>
<sequence length="1795" mass="200127">MEAVAAEELPELLFFDTFSHEINEEINLDLVQFPAPVFVTEIRIIPLGARVEADFPGGVRLGATNPSKFSIDFFVNDLSKPGASTFEILGSFEYNQNDCIQLECRPELGTRSIPTDGLVLRGWYTTITLAVYGTQTKNITEQIASPPASNVVAPVGETVGNSAPVEVETKKEWPIETAVAPVPALEASYGHAGATTGEMYQGQYYENQEYHPENYPSAVDPMVVDKEVVPKDPRTYAEDMKKEVKPSHDFGHGRYERHEFEESRKRPKSPPSPRRPRTPDPRISASSNGSDEDVCSGKGQPIRVIDHGSTVTEERVKTQQRRTQSPSSTTGTPLESPAAIEEDICSSGEQFEPILSDEDIGDDDSGDSQFDMDFECEDYSEEFTKSFNPFTVELSAYTPRTSKQLTKEFDAISLIIDKFQGRFSDELSWSKFPDLSYDCKENWVYSTERIVQYLSSSYQWERSVVMPYLKSLLKDEKKAEGIIEWIAVGLSYEAATSQQTYKVRHLKAGIRLTELLGCYEDIVIMLVKKRKFDVFGALFGLLRQEFMALSLQLFILRAISSLLDTKIGVDYFLGEGDNPTNRYCELLKMIEENPKICVKFALKALVKKINLYESLSLIRDLTSKWFIESGGGISEEDANLLTSCLGEVINAYTWDEKSYAQPKGLFPIVKKIEHVQDPVVRRGTSHGFHAHFRIHSLLESLVLLVTNSHAISVDLMARSLKMIVALVRNLSGLNYLTECITATNLLQRCLLHEGAANEDAYPNPGREIKSHRIAMEIIYKVQTKFHLDAMSCIKGDDDELVEHLFALHALTVTTGRCFVVNYLTMEGNIGIILGLINAQKNYYAEHPESGKCKSPVLNYAVDILDCVIRNCTNVGFLVDSGQAIVNVVKNHEIFESSVSAMLQEMAIYMKPLEISTIFSYNDVQSLCEVIKRSFDFFTTFPGDLITALRIAKFLAIPEAYGEEIEKWNEADDDTLELRYKFFLMQFYSADGLALMTSILEKMVNFYQQPSVHVATLASNQGVLTMQILLPTLQVLRRLMTCVILSRNTQFRDTTAIEILLQIYNLTHCVPRSGAAYADAQMAQEEIIKTLLVYTQPTPEEGVDTESVRKSLWTHLIGDLIKFTLKGPSTFLPGLLVFSELLPLPLPIPTRDSLSDSEAAKIVTERQLWSAHLHPQSTNLIELIQSLCTSSYPQLILLLSRVCLQLADLAPNMSLMVSKTIINLLLADPLTNGVATSHQSRLINFFASLVSHPSVKVSVLSILPGKLMELFVAILSTENTSVAHIQAQENVYEALQALLDSEITMIAPKNAKSRELALACAFPSKELLLPIVNCVLDNFTMDSMPCPLTSLRTMLLIVMINLLYSEFVKRKSAVGEILKKLVSNFTENVDQNRGIIETLIDFLRTLIATEVVEDSENQLIPPRTLTLSGNQLASMINWCTESSERVKDNLDDVHALVNLQKFLEQDEICEKHQLEGMLENIRQIVEFIEKEKELTGTDPILEVNIDAALPQAEGIVTQYASRIIFDVSEGVGERLTVNYWLNSPVCSKDLVEGMEQIPCDLAEMIRVCLPAETNIVADCKRLLHLVVSPQTTRERPIAAPCFRTRRVEVEPSTGRPEKKIFVTPMRGRGFPRTPQARGDLFRSRPPNTSRPPSLHVDDFLALETCGAQPTGPTGYNKISRDMISIRGSRGGRGRGGFASDRGRVSLGGANGSGGGGVYRPSNSPTTWTNPHLTQHMMVDSGQTQSGGHFRSTDGASASGIVYGGDYRESQSHFGGAATRARMTRGFVRSTARNFTR</sequence>
<proteinExistence type="inferred from homology"/>
<comment type="subcellular location">
    <subcellularLocation>
        <location evidence="1">Nucleus</location>
    </subcellularLocation>
</comment>
<feature type="compositionally biased region" description="Basic and acidic residues" evidence="6">
    <location>
        <begin position="234"/>
        <end position="264"/>
    </location>
</feature>
<evidence type="ECO:0000256" key="6">
    <source>
        <dbReference type="SAM" id="MobiDB-lite"/>
    </source>
</evidence>
<dbReference type="Proteomes" id="UP000092462">
    <property type="component" value="Unassembled WGS sequence"/>
</dbReference>
<dbReference type="VEuPathDB" id="VectorBase:PPAPM1_002592"/>
<feature type="region of interest" description="Disordered" evidence="6">
    <location>
        <begin position="234"/>
        <end position="338"/>
    </location>
</feature>
<dbReference type="EMBL" id="AJVK01002371">
    <property type="status" value="NOT_ANNOTATED_CDS"/>
    <property type="molecule type" value="Genomic_DNA"/>
</dbReference>
<feature type="region of interest" description="Disordered" evidence="6">
    <location>
        <begin position="1686"/>
        <end position="1730"/>
    </location>
</feature>
<dbReference type="EMBL" id="AJVK01002374">
    <property type="status" value="NOT_ANNOTATED_CDS"/>
    <property type="molecule type" value="Genomic_DNA"/>
</dbReference>
<organism evidence="8 9">
    <name type="scientific">Phlebotomus papatasi</name>
    <name type="common">Sandfly</name>
    <dbReference type="NCBI Taxonomy" id="29031"/>
    <lineage>
        <taxon>Eukaryota</taxon>
        <taxon>Metazoa</taxon>
        <taxon>Ecdysozoa</taxon>
        <taxon>Arthropoda</taxon>
        <taxon>Hexapoda</taxon>
        <taxon>Insecta</taxon>
        <taxon>Pterygota</taxon>
        <taxon>Neoptera</taxon>
        <taxon>Endopterygota</taxon>
        <taxon>Diptera</taxon>
        <taxon>Nematocera</taxon>
        <taxon>Psychodoidea</taxon>
        <taxon>Psychodidae</taxon>
        <taxon>Phlebotomus</taxon>
        <taxon>Phlebotomus</taxon>
    </lineage>
</organism>
<evidence type="ECO:0000259" key="7">
    <source>
        <dbReference type="Pfam" id="PF15912"/>
    </source>
</evidence>
<protein>
    <recommendedName>
        <fullName evidence="7">Virilizer N-terminal domain-containing protein</fullName>
    </recommendedName>
</protein>
<comment type="similarity">
    <text evidence="2">Belongs to the vir family.</text>
</comment>
<evidence type="ECO:0000256" key="5">
    <source>
        <dbReference type="ARBA" id="ARBA00023242"/>
    </source>
</evidence>
<dbReference type="PANTHER" id="PTHR23185:SF0">
    <property type="entry name" value="PROTEIN VIRILIZER HOMOLOG"/>
    <property type="match status" value="1"/>
</dbReference>
<feature type="domain" description="Virilizer N-terminal" evidence="7">
    <location>
        <begin position="11"/>
        <end position="248"/>
    </location>
</feature>
<accession>A0A240SZ11</accession>
<dbReference type="PANTHER" id="PTHR23185">
    <property type="entry name" value="PROTEIN VIRILIZER HOMOLOG"/>
    <property type="match status" value="1"/>
</dbReference>
<evidence type="ECO:0000313" key="9">
    <source>
        <dbReference type="Proteomes" id="UP000092462"/>
    </source>
</evidence>
<dbReference type="Pfam" id="PF15912">
    <property type="entry name" value="VIR_N"/>
    <property type="match status" value="1"/>
</dbReference>
<dbReference type="VEuPathDB" id="VectorBase:PPAI013133"/>
<evidence type="ECO:0000256" key="4">
    <source>
        <dbReference type="ARBA" id="ARBA00023187"/>
    </source>
</evidence>
<feature type="compositionally biased region" description="Gly residues" evidence="6">
    <location>
        <begin position="1707"/>
        <end position="1716"/>
    </location>
</feature>
<feature type="compositionally biased region" description="Polar residues" evidence="6">
    <location>
        <begin position="321"/>
        <end position="333"/>
    </location>
</feature>
<feature type="compositionally biased region" description="Low complexity" evidence="6">
    <location>
        <begin position="1642"/>
        <end position="1652"/>
    </location>
</feature>
<dbReference type="EMBL" id="AJVK01002373">
    <property type="status" value="NOT_ANNOTATED_CDS"/>
    <property type="molecule type" value="Genomic_DNA"/>
</dbReference>
<evidence type="ECO:0000256" key="1">
    <source>
        <dbReference type="ARBA" id="ARBA00004123"/>
    </source>
</evidence>
<keyword evidence="9" id="KW-1185">Reference proteome</keyword>
<keyword evidence="5" id="KW-0539">Nucleus</keyword>
<dbReference type="GO" id="GO:0036396">
    <property type="term" value="C:RNA N6-methyladenosine methyltransferase complex"/>
    <property type="evidence" value="ECO:0007669"/>
    <property type="project" value="TreeGrafter"/>
</dbReference>
<dbReference type="InterPro" id="IPR026736">
    <property type="entry name" value="Virilizer"/>
</dbReference>
<reference evidence="8" key="1">
    <citation type="submission" date="2022-08" db="UniProtKB">
        <authorList>
            <consortium name="EnsemblMetazoa"/>
        </authorList>
    </citation>
    <scope>IDENTIFICATION</scope>
    <source>
        <strain evidence="8">Israel</strain>
    </source>
</reference>
<evidence type="ECO:0000313" key="8">
    <source>
        <dbReference type="EnsemblMetazoa" id="PPAI013133-PA"/>
    </source>
</evidence>
<name>A0A240SZ11_PHLPP</name>
<dbReference type="EMBL" id="AJVK01002372">
    <property type="status" value="NOT_ANNOTATED_CDS"/>
    <property type="molecule type" value="Genomic_DNA"/>
</dbReference>
<keyword evidence="4" id="KW-0508">mRNA splicing</keyword>
<evidence type="ECO:0000256" key="2">
    <source>
        <dbReference type="ARBA" id="ARBA00008371"/>
    </source>
</evidence>
<keyword evidence="3" id="KW-0507">mRNA processing</keyword>
<dbReference type="EnsemblMetazoa" id="PPAI013133-RA">
    <property type="protein sequence ID" value="PPAI013133-PA"/>
    <property type="gene ID" value="PPAI013133"/>
</dbReference>
<dbReference type="GO" id="GO:0008380">
    <property type="term" value="P:RNA splicing"/>
    <property type="evidence" value="ECO:0007669"/>
    <property type="project" value="UniProtKB-KW"/>
</dbReference>
<evidence type="ECO:0000256" key="3">
    <source>
        <dbReference type="ARBA" id="ARBA00022664"/>
    </source>
</evidence>